<dbReference type="InterPro" id="IPR011338">
    <property type="entry name" value="BamHI/BglII/BstY"/>
</dbReference>
<dbReference type="InterPro" id="IPR011335">
    <property type="entry name" value="Restrct_endonuc-II-like"/>
</dbReference>
<keyword evidence="1" id="KW-0378">Hydrolase</keyword>
<dbReference type="GO" id="GO:0003677">
    <property type="term" value="F:DNA binding"/>
    <property type="evidence" value="ECO:0007669"/>
    <property type="project" value="InterPro"/>
</dbReference>
<keyword evidence="1" id="KW-0540">Nuclease</keyword>
<sequence length="254" mass="28545">MFSRYLVIRFCTALSSLFGFMSTIHLIPPDLLDRYHVKEWRNATGVLATACPNEWSELQEVLRDFTLLKSEVRIGGGNRSLISRRIDEPLYAKGWVEKNFDTSIIVDDIEIKSPTHAVDCFKAGVAVEMEWNNKDPFFDRDLNNFRLLFDLRAIQVGVVITRSWELQEIFKSIGKGSSYGKATTHHEKLWPKVEGGGGGGCPVLTFAIKPENFVDDGEAAYLALKAKVEADKAAKKAAKKAGLIDDEDEEEEDE</sequence>
<dbReference type="AlphaFoldDB" id="A0A090MSV7"/>
<dbReference type="Gene3D" id="3.40.91.20">
    <property type="match status" value="1"/>
</dbReference>
<comment type="caution">
    <text evidence="1">The sequence shown here is derived from an EMBL/GenBank/DDBJ whole genome shotgun (WGS) entry which is preliminary data.</text>
</comment>
<dbReference type="GO" id="GO:0009036">
    <property type="term" value="F:type II site-specific deoxyribonuclease activity"/>
    <property type="evidence" value="ECO:0007669"/>
    <property type="project" value="InterPro"/>
</dbReference>
<proteinExistence type="predicted"/>
<keyword evidence="1" id="KW-0255">Endonuclease</keyword>
<dbReference type="EMBL" id="CCAZ020000002">
    <property type="protein sequence ID" value="CEG09287.1"/>
    <property type="molecule type" value="Genomic_DNA"/>
</dbReference>
<dbReference type="SUPFAM" id="SSF52980">
    <property type="entry name" value="Restriction endonuclease-like"/>
    <property type="match status" value="1"/>
</dbReference>
<gene>
    <name evidence="1" type="ORF">BN961_02712</name>
</gene>
<dbReference type="Pfam" id="PF09195">
    <property type="entry name" value="Endonuc-BglII"/>
    <property type="match status" value="1"/>
</dbReference>
<dbReference type="InterPro" id="IPR015278">
    <property type="entry name" value="BglII-like"/>
</dbReference>
<dbReference type="REBASE" id="100567">
    <property type="entry name" value="Afe76713ORF2711P"/>
</dbReference>
<name>A0A090MSV7_AFIFE</name>
<reference evidence="1 2" key="1">
    <citation type="journal article" date="2014" name="Genome Announc.">
        <title>Genome Sequence of Afipia felis Strain 76713, Isolated in Hospital Water Using an Amoeba Co-Culture Procedure.</title>
        <authorList>
            <person name="Benamar S."/>
            <person name="La Scola B."/>
            <person name="Croce O."/>
        </authorList>
    </citation>
    <scope>NUCLEOTIDE SEQUENCE [LARGE SCALE GENOMIC DNA]</scope>
    <source>
        <strain evidence="1 2">76713</strain>
    </source>
</reference>
<evidence type="ECO:0000313" key="2">
    <source>
        <dbReference type="Proteomes" id="UP000035762"/>
    </source>
</evidence>
<protein>
    <submittedName>
        <fullName evidence="1">Restriction endonuclease BglII</fullName>
    </submittedName>
</protein>
<dbReference type="GO" id="GO:0009307">
    <property type="term" value="P:DNA restriction-modification system"/>
    <property type="evidence" value="ECO:0007669"/>
    <property type="project" value="InterPro"/>
</dbReference>
<accession>A0A090MSV7</accession>
<keyword evidence="2" id="KW-1185">Reference proteome</keyword>
<dbReference type="Proteomes" id="UP000035762">
    <property type="component" value="Unassembled WGS sequence"/>
</dbReference>
<evidence type="ECO:0000313" key="1">
    <source>
        <dbReference type="EMBL" id="CEG09287.1"/>
    </source>
</evidence>
<organism evidence="1 2">
    <name type="scientific">Afipia felis</name>
    <name type="common">Cat scratch disease bacillus</name>
    <dbReference type="NCBI Taxonomy" id="1035"/>
    <lineage>
        <taxon>Bacteria</taxon>
        <taxon>Pseudomonadati</taxon>
        <taxon>Pseudomonadota</taxon>
        <taxon>Alphaproteobacteria</taxon>
        <taxon>Hyphomicrobiales</taxon>
        <taxon>Nitrobacteraceae</taxon>
        <taxon>Afipia</taxon>
    </lineage>
</organism>
<dbReference type="GO" id="GO:0000287">
    <property type="term" value="F:magnesium ion binding"/>
    <property type="evidence" value="ECO:0007669"/>
    <property type="project" value="InterPro"/>
</dbReference>